<comment type="similarity">
    <text evidence="2 7">Belongs to the rubredoxin family.</text>
</comment>
<keyword evidence="6 7" id="KW-0408">Iron</keyword>
<dbReference type="PIRSF" id="PIRSF000071">
    <property type="entry name" value="Rubredoxin"/>
    <property type="match status" value="1"/>
</dbReference>
<dbReference type="GeneID" id="65098588"/>
<dbReference type="CDD" id="cd00730">
    <property type="entry name" value="rubredoxin"/>
    <property type="match status" value="1"/>
</dbReference>
<evidence type="ECO:0000259" key="9">
    <source>
        <dbReference type="PROSITE" id="PS50903"/>
    </source>
</evidence>
<name>A0A8E7B0K9_9EURY</name>
<evidence type="ECO:0000256" key="8">
    <source>
        <dbReference type="PIRSR" id="PIRSR000071-1"/>
    </source>
</evidence>
<accession>A0A8E7B0K9</accession>
<dbReference type="PROSITE" id="PS50903">
    <property type="entry name" value="RUBREDOXIN_LIKE"/>
    <property type="match status" value="1"/>
</dbReference>
<dbReference type="PANTHER" id="PTHR47627:SF1">
    <property type="entry name" value="RUBREDOXIN-1-RELATED"/>
    <property type="match status" value="1"/>
</dbReference>
<dbReference type="Gene3D" id="2.20.28.10">
    <property type="match status" value="1"/>
</dbReference>
<keyword evidence="4 7" id="KW-0479">Metal-binding</keyword>
<gene>
    <name evidence="10" type="ORF">KHC33_15350</name>
</gene>
<dbReference type="GO" id="GO:0009055">
    <property type="term" value="F:electron transfer activity"/>
    <property type="evidence" value="ECO:0007669"/>
    <property type="project" value="InterPro"/>
</dbReference>
<dbReference type="EMBL" id="CP075546">
    <property type="protein sequence ID" value="QVV88674.1"/>
    <property type="molecule type" value="Genomic_DNA"/>
</dbReference>
<keyword evidence="5 7" id="KW-0249">Electron transport</keyword>
<reference evidence="10 11" key="1">
    <citation type="submission" date="2021-05" db="EMBL/GenBank/DDBJ databases">
        <title>A novel Methanospirillum isolate from a pyrite-forming mixed culture.</title>
        <authorList>
            <person name="Bunk B."/>
            <person name="Sproer C."/>
            <person name="Spring S."/>
            <person name="Pester M."/>
        </authorList>
    </citation>
    <scope>NUCLEOTIDE SEQUENCE [LARGE SCALE GENOMIC DNA]</scope>
    <source>
        <strain evidence="10 11">J.3.6.1-F.2.7.3</strain>
    </source>
</reference>
<feature type="binding site" evidence="8">
    <location>
        <position position="9"/>
    </location>
    <ligand>
        <name>Fe cation</name>
        <dbReference type="ChEBI" id="CHEBI:24875"/>
    </ligand>
</feature>
<dbReference type="InterPro" id="IPR024934">
    <property type="entry name" value="Rubredoxin-like_dom"/>
</dbReference>
<keyword evidence="3 7" id="KW-0813">Transport</keyword>
<evidence type="ECO:0000256" key="2">
    <source>
        <dbReference type="ARBA" id="ARBA00005337"/>
    </source>
</evidence>
<dbReference type="PANTHER" id="PTHR47627">
    <property type="entry name" value="RUBREDOXIN"/>
    <property type="match status" value="1"/>
</dbReference>
<dbReference type="FunFam" id="2.20.28.10:FF:000001">
    <property type="entry name" value="Rubredoxin"/>
    <property type="match status" value="1"/>
</dbReference>
<dbReference type="GO" id="GO:0043448">
    <property type="term" value="P:alkane catabolic process"/>
    <property type="evidence" value="ECO:0007669"/>
    <property type="project" value="TreeGrafter"/>
</dbReference>
<proteinExistence type="inferred from homology"/>
<feature type="binding site" evidence="8">
    <location>
        <position position="6"/>
    </location>
    <ligand>
        <name>Fe cation</name>
        <dbReference type="ChEBI" id="CHEBI:24875"/>
    </ligand>
</feature>
<dbReference type="GO" id="GO:0005506">
    <property type="term" value="F:iron ion binding"/>
    <property type="evidence" value="ECO:0007669"/>
    <property type="project" value="InterPro"/>
</dbReference>
<dbReference type="AlphaFoldDB" id="A0A8E7B0K9"/>
<dbReference type="Pfam" id="PF00301">
    <property type="entry name" value="Rubredoxin"/>
    <property type="match status" value="1"/>
</dbReference>
<evidence type="ECO:0000256" key="3">
    <source>
        <dbReference type="ARBA" id="ARBA00022448"/>
    </source>
</evidence>
<comment type="function">
    <text evidence="1 7">Rubredoxin is a small nonheme, iron protein lacking acid-labile sulfide. Its single Fe, chelated to 4 Cys, functions as an electron acceptor and may also stabilize the conformation of the molecule.</text>
</comment>
<evidence type="ECO:0000256" key="5">
    <source>
        <dbReference type="ARBA" id="ARBA00022982"/>
    </source>
</evidence>
<organism evidence="10 11">
    <name type="scientific">Methanospirillum purgamenti</name>
    <dbReference type="NCBI Taxonomy" id="2834276"/>
    <lineage>
        <taxon>Archaea</taxon>
        <taxon>Methanobacteriati</taxon>
        <taxon>Methanobacteriota</taxon>
        <taxon>Stenosarchaea group</taxon>
        <taxon>Methanomicrobia</taxon>
        <taxon>Methanomicrobiales</taxon>
        <taxon>Methanospirillaceae</taxon>
        <taxon>Methanospirillum</taxon>
    </lineage>
</organism>
<comment type="cofactor">
    <cofactor evidence="7 8">
        <name>Fe(3+)</name>
        <dbReference type="ChEBI" id="CHEBI:29034"/>
    </cofactor>
    <text evidence="7 8">Binds 1 Fe(3+) ion per subunit.</text>
</comment>
<dbReference type="NCBIfam" id="NF045768">
    <property type="entry name" value="RubredRD"/>
    <property type="match status" value="1"/>
</dbReference>
<dbReference type="Proteomes" id="UP000680656">
    <property type="component" value="Chromosome"/>
</dbReference>
<protein>
    <recommendedName>
        <fullName evidence="7">Rubredoxin</fullName>
    </recommendedName>
</protein>
<feature type="binding site" evidence="8">
    <location>
        <position position="42"/>
    </location>
    <ligand>
        <name>Fe cation</name>
        <dbReference type="ChEBI" id="CHEBI:24875"/>
    </ligand>
</feature>
<feature type="domain" description="Rubredoxin-like" evidence="9">
    <location>
        <begin position="1"/>
        <end position="52"/>
    </location>
</feature>
<dbReference type="KEGG" id="mrtj:KHC33_15350"/>
<sequence>MDSYECSICGYVYDPAKGDPDNGIEPGTAFDDLPDDWLCPLCQEGKEVFEITESS</sequence>
<evidence type="ECO:0000256" key="1">
    <source>
        <dbReference type="ARBA" id="ARBA00002360"/>
    </source>
</evidence>
<dbReference type="RefSeq" id="WP_214419483.1">
    <property type="nucleotide sequence ID" value="NZ_CP075546.1"/>
</dbReference>
<dbReference type="SUPFAM" id="SSF57802">
    <property type="entry name" value="Rubredoxin-like"/>
    <property type="match status" value="1"/>
</dbReference>
<dbReference type="InterPro" id="IPR024922">
    <property type="entry name" value="Rubredoxin"/>
</dbReference>
<evidence type="ECO:0000256" key="7">
    <source>
        <dbReference type="PIRNR" id="PIRNR000071"/>
    </source>
</evidence>
<feature type="binding site" evidence="8">
    <location>
        <position position="39"/>
    </location>
    <ligand>
        <name>Fe cation</name>
        <dbReference type="ChEBI" id="CHEBI:24875"/>
    </ligand>
</feature>
<evidence type="ECO:0000256" key="6">
    <source>
        <dbReference type="ARBA" id="ARBA00023004"/>
    </source>
</evidence>
<keyword evidence="11" id="KW-1185">Reference proteome</keyword>
<evidence type="ECO:0000313" key="11">
    <source>
        <dbReference type="Proteomes" id="UP000680656"/>
    </source>
</evidence>
<dbReference type="PRINTS" id="PR00163">
    <property type="entry name" value="RUBREDOXIN"/>
</dbReference>
<dbReference type="InterPro" id="IPR024935">
    <property type="entry name" value="Rubredoxin_dom"/>
</dbReference>
<evidence type="ECO:0000313" key="10">
    <source>
        <dbReference type="EMBL" id="QVV88674.1"/>
    </source>
</evidence>
<dbReference type="InterPro" id="IPR050526">
    <property type="entry name" value="Rubredoxin_ET"/>
</dbReference>
<evidence type="ECO:0000256" key="4">
    <source>
        <dbReference type="ARBA" id="ARBA00022723"/>
    </source>
</evidence>